<organism evidence="1 2">
    <name type="scientific">Sphenostylis stenocarpa</name>
    <dbReference type="NCBI Taxonomy" id="92480"/>
    <lineage>
        <taxon>Eukaryota</taxon>
        <taxon>Viridiplantae</taxon>
        <taxon>Streptophyta</taxon>
        <taxon>Embryophyta</taxon>
        <taxon>Tracheophyta</taxon>
        <taxon>Spermatophyta</taxon>
        <taxon>Magnoliopsida</taxon>
        <taxon>eudicotyledons</taxon>
        <taxon>Gunneridae</taxon>
        <taxon>Pentapetalae</taxon>
        <taxon>rosids</taxon>
        <taxon>fabids</taxon>
        <taxon>Fabales</taxon>
        <taxon>Fabaceae</taxon>
        <taxon>Papilionoideae</taxon>
        <taxon>50 kb inversion clade</taxon>
        <taxon>NPAAA clade</taxon>
        <taxon>indigoferoid/millettioid clade</taxon>
        <taxon>Phaseoleae</taxon>
        <taxon>Sphenostylis</taxon>
    </lineage>
</organism>
<accession>A0AA86W1U2</accession>
<evidence type="ECO:0000313" key="1">
    <source>
        <dbReference type="EMBL" id="CAJ1976731.1"/>
    </source>
</evidence>
<dbReference type="Gramene" id="rna-AYBTSS11_LOCUS28874">
    <property type="protein sequence ID" value="CAJ1976731.1"/>
    <property type="gene ID" value="gene-AYBTSS11_LOCUS28874"/>
</dbReference>
<sequence length="115" mass="12840">MGVKGDNNPIEKNAVHEAYEVYKYLTVPGFCGAFVRPKQRYSIPPSTQSHTWQQHHPLTISARDCIFTFLGKGLYVVKAQHIKSSILKGLFAILPANKHCDTASKDVEPGSMLLR</sequence>
<protein>
    <submittedName>
        <fullName evidence="1">Uncharacterized protein</fullName>
    </submittedName>
</protein>
<gene>
    <name evidence="1" type="ORF">AYBTSS11_LOCUS28874</name>
</gene>
<dbReference type="EMBL" id="OY731407">
    <property type="protein sequence ID" value="CAJ1976731.1"/>
    <property type="molecule type" value="Genomic_DNA"/>
</dbReference>
<dbReference type="AlphaFoldDB" id="A0AA86W1U2"/>
<name>A0AA86W1U2_9FABA</name>
<keyword evidence="2" id="KW-1185">Reference proteome</keyword>
<proteinExistence type="predicted"/>
<reference evidence="1" key="1">
    <citation type="submission" date="2023-10" db="EMBL/GenBank/DDBJ databases">
        <authorList>
            <person name="Domelevo Entfellner J.-B."/>
        </authorList>
    </citation>
    <scope>NUCLEOTIDE SEQUENCE</scope>
</reference>
<dbReference type="Proteomes" id="UP001189624">
    <property type="component" value="Chromosome 10"/>
</dbReference>
<evidence type="ECO:0000313" key="2">
    <source>
        <dbReference type="Proteomes" id="UP001189624"/>
    </source>
</evidence>